<dbReference type="InterPro" id="IPR036291">
    <property type="entry name" value="NAD(P)-bd_dom_sf"/>
</dbReference>
<proteinExistence type="inferred from homology"/>
<name>A0A422NCT3_9TRYP</name>
<evidence type="ECO:0000256" key="2">
    <source>
        <dbReference type="ARBA" id="ARBA00023002"/>
    </source>
</evidence>
<dbReference type="Proteomes" id="UP000284403">
    <property type="component" value="Unassembled WGS sequence"/>
</dbReference>
<dbReference type="InterPro" id="IPR002347">
    <property type="entry name" value="SDR_fam"/>
</dbReference>
<sequence length="337" mass="36666">MILLLFVCFTLWVIWSVYSCFAYRYRTVAGKTVLIIGGSSPLGRCLVMQFLKLDTKVIVWDGDKGRLNRLAREFAPAVPTHDEEGACTPSDDALMNPTVGEMGAGERLLVNVVDLASRVQLQRAAKRLGPVHIIVNAAELCGSKPFFDRSDESSERILLNNVLCSIVLARAVLPGMLRQKDGHFVTITNAAGVMGVAKHPDYAASQWASVGVHESLQLLIREMGGRGKVRTTLCCPCSSFRGAVAASRLSTDGGQLVEDKEAPKSSTDSLPSFFSLWSRPTTPEEVAQSCIWAVCHGVERVYVPGTLVFLPLLRVLPVPWLMAMISSPAPGNPQPSW</sequence>
<dbReference type="PRINTS" id="PR00081">
    <property type="entry name" value="GDHRDH"/>
</dbReference>
<gene>
    <name evidence="3" type="ORF">Tco025E_08251</name>
</gene>
<dbReference type="EC" id="1.5.1.5" evidence="3"/>
<dbReference type="EMBL" id="MKKU01000730">
    <property type="protein sequence ID" value="RNF03281.1"/>
    <property type="molecule type" value="Genomic_DNA"/>
</dbReference>
<accession>A0A422NCT3</accession>
<dbReference type="Gene3D" id="3.40.50.720">
    <property type="entry name" value="NAD(P)-binding Rossmann-like Domain"/>
    <property type="match status" value="1"/>
</dbReference>
<evidence type="ECO:0000313" key="3">
    <source>
        <dbReference type="EMBL" id="RNF03281.1"/>
    </source>
</evidence>
<dbReference type="GeneID" id="40321862"/>
<keyword evidence="2 3" id="KW-0560">Oxidoreductase</keyword>
<dbReference type="PANTHER" id="PTHR24322:SF736">
    <property type="entry name" value="RETINOL DEHYDROGENASE 10"/>
    <property type="match status" value="1"/>
</dbReference>
<comment type="caution">
    <text evidence="3">The sequence shown here is derived from an EMBL/GenBank/DDBJ whole genome shotgun (WGS) entry which is preliminary data.</text>
</comment>
<dbReference type="PANTHER" id="PTHR24322">
    <property type="entry name" value="PKSB"/>
    <property type="match status" value="1"/>
</dbReference>
<evidence type="ECO:0000256" key="1">
    <source>
        <dbReference type="ARBA" id="ARBA00006484"/>
    </source>
</evidence>
<dbReference type="GO" id="GO:0016616">
    <property type="term" value="F:oxidoreductase activity, acting on the CH-OH group of donors, NAD or NADP as acceptor"/>
    <property type="evidence" value="ECO:0007669"/>
    <property type="project" value="TreeGrafter"/>
</dbReference>
<dbReference type="RefSeq" id="XP_029224812.1">
    <property type="nucleotide sequence ID" value="XM_029375106.1"/>
</dbReference>
<keyword evidence="4" id="KW-1185">Reference proteome</keyword>
<dbReference type="AlphaFoldDB" id="A0A422NCT3"/>
<dbReference type="SUPFAM" id="SSF51735">
    <property type="entry name" value="NAD(P)-binding Rossmann-fold domains"/>
    <property type="match status" value="1"/>
</dbReference>
<dbReference type="OrthoDB" id="10253736at2759"/>
<organism evidence="3 4">
    <name type="scientific">Trypanosoma conorhini</name>
    <dbReference type="NCBI Taxonomy" id="83891"/>
    <lineage>
        <taxon>Eukaryota</taxon>
        <taxon>Discoba</taxon>
        <taxon>Euglenozoa</taxon>
        <taxon>Kinetoplastea</taxon>
        <taxon>Metakinetoplastina</taxon>
        <taxon>Trypanosomatida</taxon>
        <taxon>Trypanosomatidae</taxon>
        <taxon>Trypanosoma</taxon>
    </lineage>
</organism>
<evidence type="ECO:0000313" key="4">
    <source>
        <dbReference type="Proteomes" id="UP000284403"/>
    </source>
</evidence>
<dbReference type="Pfam" id="PF00106">
    <property type="entry name" value="adh_short"/>
    <property type="match status" value="1"/>
</dbReference>
<protein>
    <submittedName>
        <fullName evidence="3">Short-chain dehydrogenase</fullName>
        <ecNumber evidence="3">1.5.1.5</ecNumber>
    </submittedName>
</protein>
<dbReference type="GO" id="GO:0004488">
    <property type="term" value="F:methylenetetrahydrofolate dehydrogenase (NADP+) activity"/>
    <property type="evidence" value="ECO:0007669"/>
    <property type="project" value="UniProtKB-EC"/>
</dbReference>
<reference evidence="3 4" key="1">
    <citation type="journal article" date="2018" name="BMC Genomics">
        <title>Genomic comparison of Trypanosoma conorhini and Trypanosoma rangeli to Trypanosoma cruzi strains of high and low virulence.</title>
        <authorList>
            <person name="Bradwell K.R."/>
            <person name="Koparde V.N."/>
            <person name="Matveyev A.V."/>
            <person name="Serrano M.G."/>
            <person name="Alves J.M."/>
            <person name="Parikh H."/>
            <person name="Huang B."/>
            <person name="Lee V."/>
            <person name="Espinosa-Alvarez O."/>
            <person name="Ortiz P.A."/>
            <person name="Costa-Martins A.G."/>
            <person name="Teixeira M.M."/>
            <person name="Buck G.A."/>
        </authorList>
    </citation>
    <scope>NUCLEOTIDE SEQUENCE [LARGE SCALE GENOMIC DNA]</scope>
    <source>
        <strain evidence="3 4">025E</strain>
    </source>
</reference>
<comment type="similarity">
    <text evidence="1">Belongs to the short-chain dehydrogenases/reductases (SDR) family.</text>
</comment>